<dbReference type="AlphaFoldDB" id="A0AAX2IDS9"/>
<dbReference type="Proteomes" id="UP000249902">
    <property type="component" value="Unassembled WGS sequence"/>
</dbReference>
<name>A0AAX2IDS9_CAPSP</name>
<reference evidence="1 2" key="1">
    <citation type="submission" date="2018-06" db="EMBL/GenBank/DDBJ databases">
        <authorList>
            <consortium name="Pathogen Informatics"/>
            <person name="Doyle S."/>
        </authorList>
    </citation>
    <scope>NUCLEOTIDE SEQUENCE [LARGE SCALE GENOMIC DNA]</scope>
    <source>
        <strain evidence="1 2">NCTC11653</strain>
    </source>
</reference>
<protein>
    <submittedName>
        <fullName evidence="1">Uncharacterized protein</fullName>
    </submittedName>
</protein>
<dbReference type="EMBL" id="UAVP01000008">
    <property type="protein sequence ID" value="SQA75913.1"/>
    <property type="molecule type" value="Genomic_DNA"/>
</dbReference>
<evidence type="ECO:0000313" key="2">
    <source>
        <dbReference type="Proteomes" id="UP000249902"/>
    </source>
</evidence>
<comment type="caution">
    <text evidence="1">The sequence shown here is derived from an EMBL/GenBank/DDBJ whole genome shotgun (WGS) entry which is preliminary data.</text>
</comment>
<gene>
    <name evidence="1" type="ORF">NCTC11653_01826</name>
</gene>
<proteinExistence type="predicted"/>
<accession>A0AAX2IDS9</accession>
<sequence>MPLSRSLSPKERGAIRRCERKGGLFNTYKDVLFLNSLKLPPLGGRQRVHTAGYVETF</sequence>
<organism evidence="1 2">
    <name type="scientific">Capnocytophaga sputigena</name>
    <dbReference type="NCBI Taxonomy" id="1019"/>
    <lineage>
        <taxon>Bacteria</taxon>
        <taxon>Pseudomonadati</taxon>
        <taxon>Bacteroidota</taxon>
        <taxon>Flavobacteriia</taxon>
        <taxon>Flavobacteriales</taxon>
        <taxon>Flavobacteriaceae</taxon>
        <taxon>Capnocytophaga</taxon>
    </lineage>
</organism>
<evidence type="ECO:0000313" key="1">
    <source>
        <dbReference type="EMBL" id="SQA75913.1"/>
    </source>
</evidence>